<sequence>MYLYKTFKVYSIVMCQLITATAFMSMATFHEPTRIILKSHPCLSIITTLSFLLAVSVSQYYPNQVLLALGIATIICFALIIFALQTKIDFTVMDILTIPFGFYFSKPYRTNTIEKVVKYFVVQTYETLNRHLFCEFFIELIMV</sequence>
<keyword evidence="1" id="KW-0472">Membrane</keyword>
<evidence type="ECO:0000313" key="3">
    <source>
        <dbReference type="Proteomes" id="UP000478052"/>
    </source>
</evidence>
<dbReference type="OrthoDB" id="7933078at2759"/>
<keyword evidence="3" id="KW-1185">Reference proteome</keyword>
<evidence type="ECO:0000313" key="2">
    <source>
        <dbReference type="EMBL" id="KAF0758475.1"/>
    </source>
</evidence>
<dbReference type="EMBL" id="VUJU01003286">
    <property type="protein sequence ID" value="KAF0758475.1"/>
    <property type="molecule type" value="Genomic_DNA"/>
</dbReference>
<organism evidence="2 3">
    <name type="scientific">Aphis craccivora</name>
    <name type="common">Cowpea aphid</name>
    <dbReference type="NCBI Taxonomy" id="307492"/>
    <lineage>
        <taxon>Eukaryota</taxon>
        <taxon>Metazoa</taxon>
        <taxon>Ecdysozoa</taxon>
        <taxon>Arthropoda</taxon>
        <taxon>Hexapoda</taxon>
        <taxon>Insecta</taxon>
        <taxon>Pterygota</taxon>
        <taxon>Neoptera</taxon>
        <taxon>Paraneoptera</taxon>
        <taxon>Hemiptera</taxon>
        <taxon>Sternorrhyncha</taxon>
        <taxon>Aphidomorpha</taxon>
        <taxon>Aphidoidea</taxon>
        <taxon>Aphididae</taxon>
        <taxon>Aphidini</taxon>
        <taxon>Aphis</taxon>
        <taxon>Aphis</taxon>
    </lineage>
</organism>
<proteinExistence type="predicted"/>
<comment type="caution">
    <text evidence="2">The sequence shown here is derived from an EMBL/GenBank/DDBJ whole genome shotgun (WGS) entry which is preliminary data.</text>
</comment>
<protein>
    <submittedName>
        <fullName evidence="2">Protein lifeguard 1-like</fullName>
    </submittedName>
</protein>
<reference evidence="2 3" key="1">
    <citation type="submission" date="2019-08" db="EMBL/GenBank/DDBJ databases">
        <title>Whole genome of Aphis craccivora.</title>
        <authorList>
            <person name="Voronova N.V."/>
            <person name="Shulinski R.S."/>
            <person name="Bandarenka Y.V."/>
            <person name="Zhorov D.G."/>
            <person name="Warner D."/>
        </authorList>
    </citation>
    <scope>NUCLEOTIDE SEQUENCE [LARGE SCALE GENOMIC DNA]</scope>
    <source>
        <strain evidence="2">180601</strain>
        <tissue evidence="2">Whole Body</tissue>
    </source>
</reference>
<feature type="transmembrane region" description="Helical" evidence="1">
    <location>
        <begin position="41"/>
        <end position="60"/>
    </location>
</feature>
<keyword evidence="1" id="KW-1133">Transmembrane helix</keyword>
<feature type="transmembrane region" description="Helical" evidence="1">
    <location>
        <begin position="66"/>
        <end position="84"/>
    </location>
</feature>
<dbReference type="AlphaFoldDB" id="A0A6G0YMF9"/>
<keyword evidence="1" id="KW-0812">Transmembrane</keyword>
<dbReference type="Proteomes" id="UP000478052">
    <property type="component" value="Unassembled WGS sequence"/>
</dbReference>
<accession>A0A6G0YMF9</accession>
<evidence type="ECO:0000256" key="1">
    <source>
        <dbReference type="SAM" id="Phobius"/>
    </source>
</evidence>
<feature type="transmembrane region" description="Helical" evidence="1">
    <location>
        <begin position="6"/>
        <end position="29"/>
    </location>
</feature>
<gene>
    <name evidence="2" type="ORF">FWK35_00021342</name>
</gene>
<name>A0A6G0YMF9_APHCR</name>